<dbReference type="Gene3D" id="3.90.1150.200">
    <property type="match status" value="1"/>
</dbReference>
<dbReference type="AlphaFoldDB" id="A0A387BGI8"/>
<evidence type="ECO:0000313" key="2">
    <source>
        <dbReference type="Proteomes" id="UP000269374"/>
    </source>
</evidence>
<dbReference type="Proteomes" id="UP000269374">
    <property type="component" value="Chromosome"/>
</dbReference>
<accession>A0A387BGI8</accession>
<dbReference type="SUPFAM" id="SSF159888">
    <property type="entry name" value="YdhG-like"/>
    <property type="match status" value="1"/>
</dbReference>
<gene>
    <name evidence="1" type="ORF">D7I46_09210</name>
</gene>
<organism evidence="1 2">
    <name type="scientific">Lactococcus allomyrinae</name>
    <dbReference type="NCBI Taxonomy" id="2419773"/>
    <lineage>
        <taxon>Bacteria</taxon>
        <taxon>Bacillati</taxon>
        <taxon>Bacillota</taxon>
        <taxon>Bacilli</taxon>
        <taxon>Lactobacillales</taxon>
        <taxon>Streptococcaceae</taxon>
        <taxon>Lactococcus</taxon>
    </lineage>
</organism>
<name>A0A387BGI8_9LACT</name>
<protein>
    <submittedName>
        <fullName evidence="1">Uncharacterized protein</fullName>
    </submittedName>
</protein>
<dbReference type="EMBL" id="CP032627">
    <property type="protein sequence ID" value="AYG01262.1"/>
    <property type="molecule type" value="Genomic_DNA"/>
</dbReference>
<dbReference type="KEGG" id="lact:D7I46_09210"/>
<keyword evidence="2" id="KW-1185">Reference proteome</keyword>
<proteinExistence type="predicted"/>
<sequence length="146" mass="17029">MMDKKDFDEYFTDESLSASQLERLQLTRKLVNDLYPEVQERVAYNMPGFYPKLATKSNQQLFLVQAQKNWLGIYGTDGLEPEDFTTFIRQGVEVGKGSLRVPYDLNEEKFKSLLQFVMKHNFIRHGIELMHDKGKFSGNDKPQKTL</sequence>
<reference evidence="1 2" key="1">
    <citation type="submission" date="2018-09" db="EMBL/GenBank/DDBJ databases">
        <title>Genome sequencing of strain 1JSPR-7.</title>
        <authorList>
            <person name="Heo J."/>
            <person name="Kim S.-J."/>
            <person name="Kwon S.-W."/>
        </authorList>
    </citation>
    <scope>NUCLEOTIDE SEQUENCE [LARGE SCALE GENOMIC DNA]</scope>
    <source>
        <strain evidence="1 2">1JSPR-7</strain>
    </source>
</reference>
<evidence type="ECO:0000313" key="1">
    <source>
        <dbReference type="EMBL" id="AYG01262.1"/>
    </source>
</evidence>
<dbReference type="OrthoDB" id="115213at2"/>